<dbReference type="UniPathway" id="UPA00251">
    <property type="reaction ID" value="UER00317"/>
</dbReference>
<dbReference type="Gene3D" id="3.90.1150.10">
    <property type="entry name" value="Aspartate Aminotransferase, domain 1"/>
    <property type="match status" value="2"/>
</dbReference>
<accession>A0A5N6NJ90</accession>
<dbReference type="PANTHER" id="PTHR43713:SF3">
    <property type="entry name" value="GLUTAMATE-1-SEMIALDEHYDE 2,1-AMINOMUTASE 1, CHLOROPLASTIC-RELATED"/>
    <property type="match status" value="1"/>
</dbReference>
<dbReference type="AlphaFoldDB" id="A0A5N6NJ90"/>
<gene>
    <name evidence="12" type="ORF">E3N88_21195</name>
</gene>
<dbReference type="FunFam" id="3.40.640.10:FF:000021">
    <property type="entry name" value="Glutamate-1-semialdehyde 2,1-aminomutase"/>
    <property type="match status" value="1"/>
</dbReference>
<keyword evidence="8 11" id="KW-0663">Pyridoxal phosphate</keyword>
<dbReference type="GO" id="GO:0008483">
    <property type="term" value="F:transaminase activity"/>
    <property type="evidence" value="ECO:0007669"/>
    <property type="project" value="InterPro"/>
</dbReference>
<dbReference type="InterPro" id="IPR015424">
    <property type="entry name" value="PyrdxlP-dep_Trfase"/>
</dbReference>
<evidence type="ECO:0000256" key="11">
    <source>
        <dbReference type="RuleBase" id="RU003560"/>
    </source>
</evidence>
<comment type="catalytic activity">
    <reaction evidence="1">
        <text>(S)-4-amino-5-oxopentanoate = 5-aminolevulinate</text>
        <dbReference type="Rhea" id="RHEA:14265"/>
        <dbReference type="ChEBI" id="CHEBI:57501"/>
        <dbReference type="ChEBI" id="CHEBI:356416"/>
        <dbReference type="EC" id="5.4.3.8"/>
    </reaction>
</comment>
<dbReference type="GO" id="GO:0006782">
    <property type="term" value="P:protoporphyrinogen IX biosynthetic process"/>
    <property type="evidence" value="ECO:0007669"/>
    <property type="project" value="UniProtKB-UniPathway"/>
</dbReference>
<dbReference type="EC" id="5.4.3.8" evidence="7"/>
<comment type="pathway">
    <text evidence="3">Porphyrin-containing compound metabolism; protoporphyrin-IX biosynthesis; 5-aminolevulinate from L-glutamyl-tRNA(Glu): step 2/2.</text>
</comment>
<dbReference type="Proteomes" id="UP000326396">
    <property type="component" value="Linkage Group LG19"/>
</dbReference>
<dbReference type="HAMAP" id="MF_00375">
    <property type="entry name" value="HemL_aminotrans_3"/>
    <property type="match status" value="1"/>
</dbReference>
<evidence type="ECO:0000256" key="7">
    <source>
        <dbReference type="ARBA" id="ARBA00012143"/>
    </source>
</evidence>
<dbReference type="OrthoDB" id="425114at2759"/>
<dbReference type="InterPro" id="IPR015421">
    <property type="entry name" value="PyrdxlP-dep_Trfase_major"/>
</dbReference>
<evidence type="ECO:0000313" key="13">
    <source>
        <dbReference type="Proteomes" id="UP000326396"/>
    </source>
</evidence>
<dbReference type="NCBIfam" id="NF000818">
    <property type="entry name" value="PRK00062.1"/>
    <property type="match status" value="1"/>
</dbReference>
<dbReference type="GO" id="GO:0042286">
    <property type="term" value="F:glutamate-1-semialdehyde 2,1-aminomutase activity"/>
    <property type="evidence" value="ECO:0007669"/>
    <property type="project" value="UniProtKB-EC"/>
</dbReference>
<evidence type="ECO:0000256" key="3">
    <source>
        <dbReference type="ARBA" id="ARBA00004819"/>
    </source>
</evidence>
<dbReference type="InterPro" id="IPR004639">
    <property type="entry name" value="4pyrrol_synth_GluAld_NH2Trfase"/>
</dbReference>
<evidence type="ECO:0000256" key="9">
    <source>
        <dbReference type="ARBA" id="ARBA00023235"/>
    </source>
</evidence>
<dbReference type="EMBL" id="SZYD01000011">
    <property type="protein sequence ID" value="KAD4889122.1"/>
    <property type="molecule type" value="Genomic_DNA"/>
</dbReference>
<dbReference type="PROSITE" id="PS00600">
    <property type="entry name" value="AA_TRANSFER_CLASS_3"/>
    <property type="match status" value="1"/>
</dbReference>
<dbReference type="GO" id="GO:0009507">
    <property type="term" value="C:chloroplast"/>
    <property type="evidence" value="ECO:0007669"/>
    <property type="project" value="TreeGrafter"/>
</dbReference>
<dbReference type="InterPro" id="IPR005814">
    <property type="entry name" value="Aminotrans_3"/>
</dbReference>
<sequence length="430" mass="46716">MSLAEFAVITGLYWEPETVTPLYTAGITEIDDATLRAWWPHIADDPFRGTKARKYCLYVALLCFTTRNCAIFDESKRLKLQIVIGLMWHRKSPASRVIRKEMMPGGVNSPVRAFRSVGGQPIVIDSVKGSHMIDIDGNDYIDYVGCYHGHADPFLVKAGSGVATLGLPDSPGVPKSATADTLTSPYNDIDTVTELFNANKGEIAAVILEPVVGNSGFITPKPEFLNFLREITKQNDSLLIFDEVMTGFRLAYGGAQEYFGITPDLTTLGKIIGGGLPVGAYGGRRDIMEMVAPAGPMYQAGTLSGNPLAMTAGIHTLKRLQGSGTYDYLDKITNQLINGILSAGKKAGHAISGGYISGMFGFFFTDGPVYNFEDAKKSDTAKFAKFYRGMLEEGVYFAPSQFEAGFTSLAHTDEDIQQTVAAAEKVFRQL</sequence>
<dbReference type="PANTHER" id="PTHR43713">
    <property type="entry name" value="GLUTAMATE-1-SEMIALDEHYDE 2,1-AMINOMUTASE"/>
    <property type="match status" value="1"/>
</dbReference>
<dbReference type="Pfam" id="PF00202">
    <property type="entry name" value="Aminotran_3"/>
    <property type="match status" value="1"/>
</dbReference>
<dbReference type="GO" id="GO:0030170">
    <property type="term" value="F:pyridoxal phosphate binding"/>
    <property type="evidence" value="ECO:0007669"/>
    <property type="project" value="InterPro"/>
</dbReference>
<name>A0A5N6NJ90_9ASTR</name>
<keyword evidence="13" id="KW-1185">Reference proteome</keyword>
<reference evidence="12 13" key="1">
    <citation type="submission" date="2019-05" db="EMBL/GenBank/DDBJ databases">
        <title>Mikania micrantha, genome provides insights into the molecular mechanism of rapid growth.</title>
        <authorList>
            <person name="Liu B."/>
        </authorList>
    </citation>
    <scope>NUCLEOTIDE SEQUENCE [LARGE SCALE GENOMIC DNA]</scope>
    <source>
        <strain evidence="12">NLD-2019</strain>
        <tissue evidence="12">Leaf</tissue>
    </source>
</reference>
<evidence type="ECO:0000256" key="4">
    <source>
        <dbReference type="ARBA" id="ARBA00005173"/>
    </source>
</evidence>
<dbReference type="InterPro" id="IPR049704">
    <property type="entry name" value="Aminotrans_3_PPA_site"/>
</dbReference>
<evidence type="ECO:0000256" key="2">
    <source>
        <dbReference type="ARBA" id="ARBA00001933"/>
    </source>
</evidence>
<proteinExistence type="inferred from homology"/>
<evidence type="ECO:0000256" key="8">
    <source>
        <dbReference type="ARBA" id="ARBA00022898"/>
    </source>
</evidence>
<comment type="subunit">
    <text evidence="6">Homodimer.</text>
</comment>
<evidence type="ECO:0000256" key="10">
    <source>
        <dbReference type="ARBA" id="ARBA00023244"/>
    </source>
</evidence>
<dbReference type="Gene3D" id="3.40.640.10">
    <property type="entry name" value="Type I PLP-dependent aspartate aminotransferase-like (Major domain)"/>
    <property type="match status" value="1"/>
</dbReference>
<dbReference type="UniPathway" id="UPA00668"/>
<organism evidence="12 13">
    <name type="scientific">Mikania micrantha</name>
    <name type="common">bitter vine</name>
    <dbReference type="NCBI Taxonomy" id="192012"/>
    <lineage>
        <taxon>Eukaryota</taxon>
        <taxon>Viridiplantae</taxon>
        <taxon>Streptophyta</taxon>
        <taxon>Embryophyta</taxon>
        <taxon>Tracheophyta</taxon>
        <taxon>Spermatophyta</taxon>
        <taxon>Magnoliopsida</taxon>
        <taxon>eudicotyledons</taxon>
        <taxon>Gunneridae</taxon>
        <taxon>Pentapetalae</taxon>
        <taxon>asterids</taxon>
        <taxon>campanulids</taxon>
        <taxon>Asterales</taxon>
        <taxon>Asteraceae</taxon>
        <taxon>Asteroideae</taxon>
        <taxon>Heliantheae alliance</taxon>
        <taxon>Eupatorieae</taxon>
        <taxon>Mikania</taxon>
    </lineage>
</organism>
<evidence type="ECO:0000256" key="6">
    <source>
        <dbReference type="ARBA" id="ARBA00011738"/>
    </source>
</evidence>
<comment type="cofactor">
    <cofactor evidence="2">
        <name>pyridoxal 5'-phosphate</name>
        <dbReference type="ChEBI" id="CHEBI:597326"/>
    </cofactor>
</comment>
<dbReference type="InterPro" id="IPR015422">
    <property type="entry name" value="PyrdxlP-dep_Trfase_small"/>
</dbReference>
<keyword evidence="9" id="KW-0413">Isomerase</keyword>
<evidence type="ECO:0000256" key="5">
    <source>
        <dbReference type="ARBA" id="ARBA00008981"/>
    </source>
</evidence>
<dbReference type="FunFam" id="3.90.1150.10:FF:000012">
    <property type="entry name" value="Glutamate-1-semialdehyde 2,1-aminomutase"/>
    <property type="match status" value="1"/>
</dbReference>
<comment type="caution">
    <text evidence="12">The sequence shown here is derived from an EMBL/GenBank/DDBJ whole genome shotgun (WGS) entry which is preliminary data.</text>
</comment>
<protein>
    <recommendedName>
        <fullName evidence="7">glutamate-1-semialdehyde 2,1-aminomutase</fullName>
        <ecNumber evidence="7">5.4.3.8</ecNumber>
    </recommendedName>
</protein>
<evidence type="ECO:0000256" key="1">
    <source>
        <dbReference type="ARBA" id="ARBA00001579"/>
    </source>
</evidence>
<dbReference type="GO" id="GO:0015995">
    <property type="term" value="P:chlorophyll biosynthetic process"/>
    <property type="evidence" value="ECO:0007669"/>
    <property type="project" value="UniProtKB-UniPathway"/>
</dbReference>
<comment type="similarity">
    <text evidence="5">Belongs to the class-III pyridoxal-phosphate-dependent aminotransferase family. HemL subfamily.</text>
</comment>
<evidence type="ECO:0000313" key="12">
    <source>
        <dbReference type="EMBL" id="KAD4889122.1"/>
    </source>
</evidence>
<dbReference type="SUPFAM" id="SSF53383">
    <property type="entry name" value="PLP-dependent transferases"/>
    <property type="match status" value="1"/>
</dbReference>
<keyword evidence="10" id="KW-0627">Porphyrin biosynthesis</keyword>
<comment type="pathway">
    <text evidence="4">Porphyrin-containing compound metabolism; chlorophyll biosynthesis.</text>
</comment>